<dbReference type="GO" id="GO:0004635">
    <property type="term" value="F:phosphoribosyl-AMP cyclohydrolase activity"/>
    <property type="evidence" value="ECO:0007669"/>
    <property type="project" value="UniProtKB-UniRule"/>
</dbReference>
<dbReference type="Proteomes" id="UP000002613">
    <property type="component" value="Chromosome"/>
</dbReference>
<keyword evidence="7" id="KW-0479">Metal-binding</keyword>
<feature type="binding site" evidence="7">
    <location>
        <position position="76"/>
    </location>
    <ligand>
        <name>Mg(2+)</name>
        <dbReference type="ChEBI" id="CHEBI:18420"/>
    </ligand>
</feature>
<feature type="binding site" evidence="7">
    <location>
        <position position="96"/>
    </location>
    <ligand>
        <name>Zn(2+)</name>
        <dbReference type="ChEBI" id="CHEBI:29105"/>
        <note>ligand shared between dimeric partners</note>
    </ligand>
</feature>
<feature type="domain" description="Phosphoribosyl-AMP cyclohydrolase" evidence="8">
    <location>
        <begin position="25"/>
        <end position="98"/>
    </location>
</feature>
<feature type="binding site" evidence="7">
    <location>
        <position position="73"/>
    </location>
    <ligand>
        <name>Zn(2+)</name>
        <dbReference type="ChEBI" id="CHEBI:29105"/>
        <note>ligand shared between dimeric partners</note>
    </ligand>
</feature>
<dbReference type="STRING" id="589924.Ferp_0284"/>
<proteinExistence type="inferred from homology"/>
<keyword evidence="5 7" id="KW-0378">Hydrolase</keyword>
<dbReference type="InterPro" id="IPR038019">
    <property type="entry name" value="PRib_AMP_CycHydrolase_sf"/>
</dbReference>
<keyword evidence="10" id="KW-1185">Reference proteome</keyword>
<keyword evidence="7" id="KW-0460">Magnesium</keyword>
<dbReference type="eggNOG" id="arCOG02676">
    <property type="taxonomic scope" value="Archaea"/>
</dbReference>
<keyword evidence="3 7" id="KW-0963">Cytoplasm</keyword>
<dbReference type="OrthoDB" id="5853at2157"/>
<evidence type="ECO:0000256" key="4">
    <source>
        <dbReference type="ARBA" id="ARBA00022605"/>
    </source>
</evidence>
<dbReference type="FunFam" id="3.10.20.810:FF:000001">
    <property type="entry name" value="Histidine biosynthesis bifunctional protein HisIE"/>
    <property type="match status" value="1"/>
</dbReference>
<dbReference type="SUPFAM" id="SSF141734">
    <property type="entry name" value="HisI-like"/>
    <property type="match status" value="1"/>
</dbReference>
<feature type="binding site" evidence="7">
    <location>
        <position position="89"/>
    </location>
    <ligand>
        <name>Zn(2+)</name>
        <dbReference type="ChEBI" id="CHEBI:29105"/>
        <note>ligand shared between dimeric partners</note>
    </ligand>
</feature>
<evidence type="ECO:0000256" key="2">
    <source>
        <dbReference type="ARBA" id="ARBA00005169"/>
    </source>
</evidence>
<feature type="binding site" evidence="7">
    <location>
        <position position="72"/>
    </location>
    <ligand>
        <name>Mg(2+)</name>
        <dbReference type="ChEBI" id="CHEBI:18420"/>
    </ligand>
</feature>
<dbReference type="PANTHER" id="PTHR42945">
    <property type="entry name" value="HISTIDINE BIOSYNTHESIS BIFUNCTIONAL PROTEIN"/>
    <property type="match status" value="1"/>
</dbReference>
<reference evidence="10" key="1">
    <citation type="submission" date="2010-02" db="EMBL/GenBank/DDBJ databases">
        <title>Complete sequence of Ferroglobus placidus DSM 10642.</title>
        <authorList>
            <consortium name="US DOE Joint Genome Institute"/>
            <person name="Lucas S."/>
            <person name="Copeland A."/>
            <person name="Lapidus A."/>
            <person name="Cheng J.-F."/>
            <person name="Bruce D."/>
            <person name="Goodwin L."/>
            <person name="Pitluck S."/>
            <person name="Saunders E."/>
            <person name="Brettin T."/>
            <person name="Detter J.C."/>
            <person name="Han C."/>
            <person name="Tapia R."/>
            <person name="Larimer F."/>
            <person name="Land M."/>
            <person name="Hauser L."/>
            <person name="Kyrpides N."/>
            <person name="Ivanova N."/>
            <person name="Holmes D."/>
            <person name="Lovley D."/>
            <person name="Kyrpides N."/>
            <person name="Anderson I.J."/>
            <person name="Woyke T."/>
        </authorList>
    </citation>
    <scope>NUCLEOTIDE SEQUENCE [LARGE SCALE GENOMIC DNA]</scope>
    <source>
        <strain evidence="10">DSM 10642 / AEDII12DO</strain>
    </source>
</reference>
<dbReference type="HOGENOM" id="CLU_048577_5_3_2"/>
<gene>
    <name evidence="7" type="primary">hisI</name>
    <name evidence="9" type="ordered locus">Ferp_0284</name>
</gene>
<keyword evidence="4 7" id="KW-0028">Amino-acid biosynthesis</keyword>
<evidence type="ECO:0000256" key="6">
    <source>
        <dbReference type="ARBA" id="ARBA00023102"/>
    </source>
</evidence>
<protein>
    <recommendedName>
        <fullName evidence="7">Phosphoribosyl-AMP cyclohydrolase</fullName>
        <shortName evidence="7">PRA-CH</shortName>
        <ecNumber evidence="7">3.5.4.19</ecNumber>
    </recommendedName>
</protein>
<reference evidence="9 10" key="2">
    <citation type="journal article" date="2011" name="Stand. Genomic Sci.">
        <title>Complete genome sequence of Ferroglobus placidus AEDII12DO.</title>
        <authorList>
            <person name="Anderson I."/>
            <person name="Risso C."/>
            <person name="Holmes D."/>
            <person name="Lucas S."/>
            <person name="Copeland A."/>
            <person name="Lapidus A."/>
            <person name="Cheng J.F."/>
            <person name="Bruce D."/>
            <person name="Goodwin L."/>
            <person name="Pitluck S."/>
            <person name="Saunders E."/>
            <person name="Brettin T."/>
            <person name="Detter J.C."/>
            <person name="Han C."/>
            <person name="Tapia R."/>
            <person name="Larimer F."/>
            <person name="Land M."/>
            <person name="Hauser L."/>
            <person name="Woyke T."/>
            <person name="Lovley D."/>
            <person name="Kyrpides N."/>
            <person name="Ivanova N."/>
        </authorList>
    </citation>
    <scope>NUCLEOTIDE SEQUENCE [LARGE SCALE GENOMIC DNA]</scope>
    <source>
        <strain evidence="10">DSM 10642 / AEDII12DO</strain>
    </source>
</reference>
<evidence type="ECO:0000256" key="7">
    <source>
        <dbReference type="HAMAP-Rule" id="MF_01021"/>
    </source>
</evidence>
<dbReference type="GO" id="GO:0000105">
    <property type="term" value="P:L-histidine biosynthetic process"/>
    <property type="evidence" value="ECO:0007669"/>
    <property type="project" value="UniProtKB-UniRule"/>
</dbReference>
<evidence type="ECO:0000256" key="1">
    <source>
        <dbReference type="ARBA" id="ARBA00000024"/>
    </source>
</evidence>
<comment type="subcellular location">
    <subcellularLocation>
        <location evidence="7">Cytoplasm</location>
    </subcellularLocation>
</comment>
<dbReference type="EC" id="3.5.4.19" evidence="7"/>
<dbReference type="RefSeq" id="WP_012964812.1">
    <property type="nucleotide sequence ID" value="NC_013849.1"/>
</dbReference>
<dbReference type="GO" id="GO:0008270">
    <property type="term" value="F:zinc ion binding"/>
    <property type="evidence" value="ECO:0007669"/>
    <property type="project" value="UniProtKB-UniRule"/>
</dbReference>
<feature type="binding site" evidence="7">
    <location>
        <position position="74"/>
    </location>
    <ligand>
        <name>Mg(2+)</name>
        <dbReference type="ChEBI" id="CHEBI:18420"/>
    </ligand>
</feature>
<dbReference type="GeneID" id="8777781"/>
<evidence type="ECO:0000313" key="9">
    <source>
        <dbReference type="EMBL" id="ADC64465.1"/>
    </source>
</evidence>
<keyword evidence="6 7" id="KW-0368">Histidine biosynthesis</keyword>
<comment type="catalytic activity">
    <reaction evidence="1 7">
        <text>1-(5-phospho-beta-D-ribosyl)-5'-AMP + H2O = 1-(5-phospho-beta-D-ribosyl)-5-[(5-phospho-beta-D-ribosylamino)methylideneamino]imidazole-4-carboxamide</text>
        <dbReference type="Rhea" id="RHEA:20049"/>
        <dbReference type="ChEBI" id="CHEBI:15377"/>
        <dbReference type="ChEBI" id="CHEBI:58435"/>
        <dbReference type="ChEBI" id="CHEBI:59457"/>
        <dbReference type="EC" id="3.5.4.19"/>
    </reaction>
</comment>
<dbReference type="GO" id="GO:0005737">
    <property type="term" value="C:cytoplasm"/>
    <property type="evidence" value="ECO:0007669"/>
    <property type="project" value="UniProtKB-SubCell"/>
</dbReference>
<evidence type="ECO:0000256" key="5">
    <source>
        <dbReference type="ARBA" id="ARBA00022801"/>
    </source>
</evidence>
<dbReference type="HAMAP" id="MF_01021">
    <property type="entry name" value="HisI"/>
    <property type="match status" value="1"/>
</dbReference>
<dbReference type="Gene3D" id="3.10.20.810">
    <property type="entry name" value="Phosphoribosyl-AMP cyclohydrolase"/>
    <property type="match status" value="1"/>
</dbReference>
<comment type="similarity">
    <text evidence="7">Belongs to the PRA-CH family.</text>
</comment>
<dbReference type="EMBL" id="CP001899">
    <property type="protein sequence ID" value="ADC64465.1"/>
    <property type="molecule type" value="Genomic_DNA"/>
</dbReference>
<dbReference type="NCBIfam" id="NF000768">
    <property type="entry name" value="PRK00051.1"/>
    <property type="match status" value="1"/>
</dbReference>
<evidence type="ECO:0000259" key="8">
    <source>
        <dbReference type="Pfam" id="PF01502"/>
    </source>
</evidence>
<dbReference type="PaxDb" id="589924-Ferp_0284"/>
<comment type="function">
    <text evidence="7">Catalyzes the hydrolysis of the adenine ring of phosphoribosyl-AMP.</text>
</comment>
<comment type="subunit">
    <text evidence="7">Homodimer.</text>
</comment>
<dbReference type="Pfam" id="PF01502">
    <property type="entry name" value="PRA-CH"/>
    <property type="match status" value="1"/>
</dbReference>
<dbReference type="InterPro" id="IPR002496">
    <property type="entry name" value="PRib_AMP_CycHydrolase_dom"/>
</dbReference>
<sequence>MNLKFNEKGLIPVIVQDVKTKEVLMLAYANEEALKRTIKTGYAHYFSRSRKKLWMKGEESGNVQRVVEIRVDCDGDAILYLVEQKGVACHTGNYSCFFRKLEEV</sequence>
<dbReference type="GO" id="GO:0000287">
    <property type="term" value="F:magnesium ion binding"/>
    <property type="evidence" value="ECO:0007669"/>
    <property type="project" value="UniProtKB-UniRule"/>
</dbReference>
<evidence type="ECO:0000256" key="3">
    <source>
        <dbReference type="ARBA" id="ARBA00022490"/>
    </source>
</evidence>
<dbReference type="KEGG" id="fpl:Ferp_0284"/>
<organism evidence="9 10">
    <name type="scientific">Ferroglobus placidus (strain DSM 10642 / AEDII12DO)</name>
    <dbReference type="NCBI Taxonomy" id="589924"/>
    <lineage>
        <taxon>Archaea</taxon>
        <taxon>Methanobacteriati</taxon>
        <taxon>Methanobacteriota</taxon>
        <taxon>Archaeoglobi</taxon>
        <taxon>Archaeoglobales</taxon>
        <taxon>Archaeoglobaceae</taxon>
        <taxon>Ferroglobus</taxon>
    </lineage>
</organism>
<dbReference type="PANTHER" id="PTHR42945:SF1">
    <property type="entry name" value="HISTIDINE BIOSYNTHESIS BIFUNCTIONAL PROTEIN HIS7"/>
    <property type="match status" value="1"/>
</dbReference>
<dbReference type="InterPro" id="IPR026660">
    <property type="entry name" value="PRA-CH"/>
</dbReference>
<comment type="cofactor">
    <cofactor evidence="7">
        <name>Zn(2+)</name>
        <dbReference type="ChEBI" id="CHEBI:29105"/>
    </cofactor>
    <text evidence="7">Binds 1 zinc ion per subunit.</text>
</comment>
<dbReference type="AlphaFoldDB" id="D3S2D5"/>
<dbReference type="UniPathway" id="UPA00031">
    <property type="reaction ID" value="UER00008"/>
</dbReference>
<keyword evidence="7" id="KW-0862">Zinc</keyword>
<accession>D3S2D5</accession>
<name>D3S2D5_FERPA</name>
<evidence type="ECO:0000313" key="10">
    <source>
        <dbReference type="Proteomes" id="UP000002613"/>
    </source>
</evidence>
<comment type="pathway">
    <text evidence="2 7">Amino-acid biosynthesis; L-histidine biosynthesis; L-histidine from 5-phospho-alpha-D-ribose 1-diphosphate: step 3/9.</text>
</comment>
<dbReference type="GO" id="GO:0004636">
    <property type="term" value="F:phosphoribosyl-ATP diphosphatase activity"/>
    <property type="evidence" value="ECO:0007669"/>
    <property type="project" value="UniProtKB-ARBA"/>
</dbReference>
<comment type="cofactor">
    <cofactor evidence="7">
        <name>Mg(2+)</name>
        <dbReference type="ChEBI" id="CHEBI:18420"/>
    </cofactor>
    <text evidence="7">Binds 1 Mg(2+) ion per subunit.</text>
</comment>